<keyword evidence="5 7" id="KW-1133">Transmembrane helix</keyword>
<evidence type="ECO:0000313" key="9">
    <source>
        <dbReference type="Proteomes" id="UP000887116"/>
    </source>
</evidence>
<dbReference type="OrthoDB" id="46396at2759"/>
<comment type="caution">
    <text evidence="8">The sequence shown here is derived from an EMBL/GenBank/DDBJ whole genome shotgun (WGS) entry which is preliminary data.</text>
</comment>
<keyword evidence="9" id="KW-1185">Reference proteome</keyword>
<accession>A0A8X6HZQ6</accession>
<evidence type="ECO:0000256" key="5">
    <source>
        <dbReference type="ARBA" id="ARBA00022989"/>
    </source>
</evidence>
<evidence type="ECO:0000313" key="8">
    <source>
        <dbReference type="EMBL" id="GFR33076.1"/>
    </source>
</evidence>
<dbReference type="InterPro" id="IPR002259">
    <property type="entry name" value="Eqnu_transpt"/>
</dbReference>
<name>A0A8X6HZQ6_TRICU</name>
<organism evidence="8 9">
    <name type="scientific">Trichonephila clavata</name>
    <name type="common">Joro spider</name>
    <name type="synonym">Nephila clavata</name>
    <dbReference type="NCBI Taxonomy" id="2740835"/>
    <lineage>
        <taxon>Eukaryota</taxon>
        <taxon>Metazoa</taxon>
        <taxon>Ecdysozoa</taxon>
        <taxon>Arthropoda</taxon>
        <taxon>Chelicerata</taxon>
        <taxon>Arachnida</taxon>
        <taxon>Araneae</taxon>
        <taxon>Araneomorphae</taxon>
        <taxon>Entelegynae</taxon>
        <taxon>Araneoidea</taxon>
        <taxon>Nephilidae</taxon>
        <taxon>Trichonephila</taxon>
    </lineage>
</organism>
<keyword evidence="6 7" id="KW-0472">Membrane</keyword>
<gene>
    <name evidence="8" type="primary">X975_14173</name>
    <name evidence="8" type="ORF">TNCT_704401</name>
</gene>
<evidence type="ECO:0000256" key="7">
    <source>
        <dbReference type="SAM" id="Phobius"/>
    </source>
</evidence>
<dbReference type="Pfam" id="PF01733">
    <property type="entry name" value="Nucleoside_tran"/>
    <property type="match status" value="1"/>
</dbReference>
<feature type="non-terminal residue" evidence="8">
    <location>
        <position position="1"/>
    </location>
</feature>
<feature type="transmembrane region" description="Helical" evidence="7">
    <location>
        <begin position="37"/>
        <end position="59"/>
    </location>
</feature>
<evidence type="ECO:0000256" key="4">
    <source>
        <dbReference type="ARBA" id="ARBA00022692"/>
    </source>
</evidence>
<dbReference type="GO" id="GO:0005886">
    <property type="term" value="C:plasma membrane"/>
    <property type="evidence" value="ECO:0007669"/>
    <property type="project" value="TreeGrafter"/>
</dbReference>
<feature type="transmembrane region" description="Helical" evidence="7">
    <location>
        <begin position="104"/>
        <end position="126"/>
    </location>
</feature>
<evidence type="ECO:0000256" key="2">
    <source>
        <dbReference type="ARBA" id="ARBA00007965"/>
    </source>
</evidence>
<protein>
    <submittedName>
        <fullName evidence="8">Equilibrative nucleoside transporter 3</fullName>
    </submittedName>
</protein>
<proteinExistence type="inferred from homology"/>
<dbReference type="PRINTS" id="PR01130">
    <property type="entry name" value="DERENTRNSPRT"/>
</dbReference>
<dbReference type="EMBL" id="BMAO01019818">
    <property type="protein sequence ID" value="GFR33076.1"/>
    <property type="molecule type" value="Genomic_DNA"/>
</dbReference>
<feature type="transmembrane region" description="Helical" evidence="7">
    <location>
        <begin position="71"/>
        <end position="92"/>
    </location>
</feature>
<dbReference type="AlphaFoldDB" id="A0A8X6HZQ6"/>
<keyword evidence="3" id="KW-0813">Transport</keyword>
<dbReference type="PANTHER" id="PTHR10332">
    <property type="entry name" value="EQUILIBRATIVE NUCLEOSIDE TRANSPORTER"/>
    <property type="match status" value="1"/>
</dbReference>
<dbReference type="PANTHER" id="PTHR10332:SF88">
    <property type="entry name" value="EQUILIBRATIVE NUCLEOSIDE TRANSPORTER 1, ISOFORM A"/>
    <property type="match status" value="1"/>
</dbReference>
<dbReference type="GO" id="GO:0005337">
    <property type="term" value="F:nucleoside transmembrane transporter activity"/>
    <property type="evidence" value="ECO:0007669"/>
    <property type="project" value="InterPro"/>
</dbReference>
<dbReference type="Proteomes" id="UP000887116">
    <property type="component" value="Unassembled WGS sequence"/>
</dbReference>
<feature type="transmembrane region" description="Helical" evidence="7">
    <location>
        <begin position="12"/>
        <end position="31"/>
    </location>
</feature>
<reference evidence="8" key="1">
    <citation type="submission" date="2020-07" db="EMBL/GenBank/DDBJ databases">
        <title>Multicomponent nature underlies the extraordinary mechanical properties of spider dragline silk.</title>
        <authorList>
            <person name="Kono N."/>
            <person name="Nakamura H."/>
            <person name="Mori M."/>
            <person name="Yoshida Y."/>
            <person name="Ohtoshi R."/>
            <person name="Malay A.D."/>
            <person name="Moran D.A.P."/>
            <person name="Tomita M."/>
            <person name="Numata K."/>
            <person name="Arakawa K."/>
        </authorList>
    </citation>
    <scope>NUCLEOTIDE SEQUENCE</scope>
</reference>
<keyword evidence="4 7" id="KW-0812">Transmembrane</keyword>
<sequence>MWLQPSKRIQWPLMAMIILFLFTTLIVFVDTDNSQTTFFAVTITTVVAINAMCGFVQGGGTGIAGSLPKKYMGYNVNGMALGGMLASVAQILSLLGNTKPENSAFFYFTTATVFLCITFVFFRLTLRS</sequence>
<comment type="subcellular location">
    <subcellularLocation>
        <location evidence="1">Membrane</location>
        <topology evidence="1">Multi-pass membrane protein</topology>
    </subcellularLocation>
</comment>
<comment type="similarity">
    <text evidence="2">Belongs to the SLC29A/ENT transporter (TC 2.A.57) family.</text>
</comment>
<evidence type="ECO:0000256" key="3">
    <source>
        <dbReference type="ARBA" id="ARBA00022448"/>
    </source>
</evidence>
<evidence type="ECO:0000256" key="1">
    <source>
        <dbReference type="ARBA" id="ARBA00004141"/>
    </source>
</evidence>
<evidence type="ECO:0000256" key="6">
    <source>
        <dbReference type="ARBA" id="ARBA00023136"/>
    </source>
</evidence>